<proteinExistence type="predicted"/>
<dbReference type="AlphaFoldDB" id="A0A1I8EUM8"/>
<organism evidence="1">
    <name type="scientific">Wuchereria bancrofti</name>
    <dbReference type="NCBI Taxonomy" id="6293"/>
    <lineage>
        <taxon>Eukaryota</taxon>
        <taxon>Metazoa</taxon>
        <taxon>Ecdysozoa</taxon>
        <taxon>Nematoda</taxon>
        <taxon>Chromadorea</taxon>
        <taxon>Rhabditida</taxon>
        <taxon>Spirurina</taxon>
        <taxon>Spiruromorpha</taxon>
        <taxon>Filarioidea</taxon>
        <taxon>Onchocercidae</taxon>
        <taxon>Wuchereria</taxon>
    </lineage>
</organism>
<reference evidence="1" key="1">
    <citation type="submission" date="2016-11" db="UniProtKB">
        <authorList>
            <consortium name="WormBaseParasite"/>
        </authorList>
    </citation>
    <scope>IDENTIFICATION</scope>
    <source>
        <strain evidence="1">pt0022</strain>
    </source>
</reference>
<sequence>MHAEVYVPYNFQHISTNHSGVSFYYFLSPKLRENIIKELIIRSQFLSNSVNNEMTKEICTIIVFIDSFHYFSDNTCLFN</sequence>
<protein>
    <submittedName>
        <fullName evidence="1">Uncharacterized protein</fullName>
    </submittedName>
</protein>
<dbReference type="WBParaSite" id="maker-PairedContig_5170-snap-gene-0.5-mRNA-1">
    <property type="protein sequence ID" value="maker-PairedContig_5170-snap-gene-0.5-mRNA-1"/>
    <property type="gene ID" value="maker-PairedContig_5170-snap-gene-0.5"/>
</dbReference>
<evidence type="ECO:0000313" key="1">
    <source>
        <dbReference type="WBParaSite" id="maker-PairedContig_5170-snap-gene-0.5-mRNA-1"/>
    </source>
</evidence>
<name>A0A1I8EUM8_WUCBA</name>
<accession>A0A1I8EUM8</accession>